<proteinExistence type="predicted"/>
<dbReference type="PANTHER" id="PTHR32027">
    <property type="entry name" value="CYTOSINE DEAMINASE"/>
    <property type="match status" value="1"/>
</dbReference>
<evidence type="ECO:0000259" key="1">
    <source>
        <dbReference type="Pfam" id="PF07969"/>
    </source>
</evidence>
<dbReference type="Pfam" id="PF07969">
    <property type="entry name" value="Amidohydro_3"/>
    <property type="match status" value="1"/>
</dbReference>
<gene>
    <name evidence="2" type="primary">atzC_2</name>
    <name evidence="2" type="ORF">NCTC10815_02607</name>
</gene>
<accession>A0A378MIJ9</accession>
<reference evidence="2 3" key="1">
    <citation type="submission" date="2018-06" db="EMBL/GenBank/DDBJ databases">
        <authorList>
            <consortium name="Pathogen Informatics"/>
            <person name="Doyle S."/>
        </authorList>
    </citation>
    <scope>NUCLEOTIDE SEQUENCE [LARGE SCALE GENOMIC DNA]</scope>
    <source>
        <strain evidence="3">NCTC 10815</strain>
    </source>
</reference>
<dbReference type="RefSeq" id="WP_115346235.1">
    <property type="nucleotide sequence ID" value="NZ_UGPG01000001.1"/>
</dbReference>
<dbReference type="InterPro" id="IPR052349">
    <property type="entry name" value="Metallo-hydrolase_Enzymes"/>
</dbReference>
<dbReference type="EC" id="3.5.4.42" evidence="2"/>
<dbReference type="PANTHER" id="PTHR32027:SF9">
    <property type="entry name" value="BLL3847 PROTEIN"/>
    <property type="match status" value="1"/>
</dbReference>
<dbReference type="GO" id="GO:0018764">
    <property type="term" value="F:N-isopropylammelide isopropylaminohydrolase activity"/>
    <property type="evidence" value="ECO:0007669"/>
    <property type="project" value="UniProtKB-EC"/>
</dbReference>
<dbReference type="CDD" id="cd01293">
    <property type="entry name" value="Bact_CD"/>
    <property type="match status" value="1"/>
</dbReference>
<evidence type="ECO:0000313" key="2">
    <source>
        <dbReference type="EMBL" id="STY45232.1"/>
    </source>
</evidence>
<dbReference type="AlphaFoldDB" id="A0A378MIJ9"/>
<feature type="domain" description="Amidohydrolase 3" evidence="1">
    <location>
        <begin position="54"/>
        <end position="400"/>
    </location>
</feature>
<dbReference type="InterPro" id="IPR013108">
    <property type="entry name" value="Amidohydro_3"/>
</dbReference>
<sequence>MGTTLLKNVRLEVGEEQLDTGIKTKTELFHVMIEAGKITGISPAVEPITAEIAKTIDAKGKLAVPSFKDMHNHLDKTYLSLNWKAAVPVSSLRERLLLEAEELSLLAPSTKERAEKMIKSIISRGTTHIRTHVNIDPYIGLKNLEGVAAALAEFDDILTYDIVAFPQHGLLRHDVPQLMREALRSGATMVGGLDPGGIDHAVERSLAQTMDLAVESGKPVDIHLHDNGHLGSYTVESWLQLVEDSQEKITSAFSHAFCLGQIGVGERQEIITRLAAQQMEILSTIPISLGSTLPPIDELTQAGVPVHLGCDGFYDSWSPYVSSDILEKAAHFCELTRKSDERGLRAGLRHITGGITPLDAKGNQIWPKIGDEASFVLADVASSAELTARRPQKRQLIARGKEVEWER</sequence>
<dbReference type="SUPFAM" id="SSF51556">
    <property type="entry name" value="Metallo-dependent hydrolases"/>
    <property type="match status" value="1"/>
</dbReference>
<dbReference type="Gene3D" id="3.20.20.140">
    <property type="entry name" value="Metal-dependent hydrolases"/>
    <property type="match status" value="1"/>
</dbReference>
<protein>
    <submittedName>
        <fullName evidence="2">N-isopropylammelide isopropyl amidohydrolase</fullName>
        <ecNumber evidence="2">3.5.4.42</ecNumber>
    </submittedName>
</protein>
<dbReference type="NCBIfam" id="NF005312">
    <property type="entry name" value="PRK06846.1"/>
    <property type="match status" value="1"/>
</dbReference>
<keyword evidence="2" id="KW-0378">Hydrolase</keyword>
<dbReference type="Proteomes" id="UP000254879">
    <property type="component" value="Unassembled WGS sequence"/>
</dbReference>
<dbReference type="InterPro" id="IPR011059">
    <property type="entry name" value="Metal-dep_hydrolase_composite"/>
</dbReference>
<dbReference type="EMBL" id="UGPG01000001">
    <property type="protein sequence ID" value="STY45232.1"/>
    <property type="molecule type" value="Genomic_DNA"/>
</dbReference>
<dbReference type="SUPFAM" id="SSF51338">
    <property type="entry name" value="Composite domain of metallo-dependent hydrolases"/>
    <property type="match status" value="1"/>
</dbReference>
<dbReference type="GO" id="GO:0016814">
    <property type="term" value="F:hydrolase activity, acting on carbon-nitrogen (but not peptide) bonds, in cyclic amidines"/>
    <property type="evidence" value="ECO:0007669"/>
    <property type="project" value="TreeGrafter"/>
</dbReference>
<organism evidence="2 3">
    <name type="scientific">Listeria grayi</name>
    <name type="common">Listeria murrayi</name>
    <dbReference type="NCBI Taxonomy" id="1641"/>
    <lineage>
        <taxon>Bacteria</taxon>
        <taxon>Bacillati</taxon>
        <taxon>Bacillota</taxon>
        <taxon>Bacilli</taxon>
        <taxon>Bacillales</taxon>
        <taxon>Listeriaceae</taxon>
        <taxon>Listeria</taxon>
    </lineage>
</organism>
<evidence type="ECO:0000313" key="3">
    <source>
        <dbReference type="Proteomes" id="UP000254879"/>
    </source>
</evidence>
<dbReference type="Gene3D" id="2.30.40.10">
    <property type="entry name" value="Urease, subunit C, domain 1"/>
    <property type="match status" value="1"/>
</dbReference>
<name>A0A378MIJ9_LISGR</name>
<dbReference type="InterPro" id="IPR032466">
    <property type="entry name" value="Metal_Hydrolase"/>
</dbReference>